<name>A0ABT9PFM2_9ACTN</name>
<keyword evidence="3" id="KW-1185">Reference proteome</keyword>
<evidence type="ECO:0008006" key="4">
    <source>
        <dbReference type="Google" id="ProtNLM"/>
    </source>
</evidence>
<feature type="region of interest" description="Disordered" evidence="1">
    <location>
        <begin position="1"/>
        <end position="27"/>
    </location>
</feature>
<organism evidence="2 3">
    <name type="scientific">Kineosporia succinea</name>
    <dbReference type="NCBI Taxonomy" id="84632"/>
    <lineage>
        <taxon>Bacteria</taxon>
        <taxon>Bacillati</taxon>
        <taxon>Actinomycetota</taxon>
        <taxon>Actinomycetes</taxon>
        <taxon>Kineosporiales</taxon>
        <taxon>Kineosporiaceae</taxon>
        <taxon>Kineosporia</taxon>
    </lineage>
</organism>
<feature type="compositionally biased region" description="Low complexity" evidence="1">
    <location>
        <begin position="74"/>
        <end position="87"/>
    </location>
</feature>
<dbReference type="RefSeq" id="WP_307250912.1">
    <property type="nucleotide sequence ID" value="NZ_JAUSQZ010000001.1"/>
</dbReference>
<feature type="compositionally biased region" description="Pro residues" evidence="1">
    <location>
        <begin position="1"/>
        <end position="10"/>
    </location>
</feature>
<reference evidence="2 3" key="1">
    <citation type="submission" date="2023-07" db="EMBL/GenBank/DDBJ databases">
        <title>Sequencing the genomes of 1000 actinobacteria strains.</title>
        <authorList>
            <person name="Klenk H.-P."/>
        </authorList>
    </citation>
    <scope>NUCLEOTIDE SEQUENCE [LARGE SCALE GENOMIC DNA]</scope>
    <source>
        <strain evidence="2 3">DSM 44388</strain>
    </source>
</reference>
<evidence type="ECO:0000256" key="1">
    <source>
        <dbReference type="SAM" id="MobiDB-lite"/>
    </source>
</evidence>
<evidence type="ECO:0000313" key="2">
    <source>
        <dbReference type="EMBL" id="MDP9831286.1"/>
    </source>
</evidence>
<comment type="caution">
    <text evidence="2">The sequence shown here is derived from an EMBL/GenBank/DDBJ whole genome shotgun (WGS) entry which is preliminary data.</text>
</comment>
<evidence type="ECO:0000313" key="3">
    <source>
        <dbReference type="Proteomes" id="UP001235712"/>
    </source>
</evidence>
<sequence length="229" mass="23440">MTSSPPPPPESLSGPDQGTDPDEPTPVSKVLVAAGTLVVLGAIAWGSMALVGNGDNEPLPVSTGRPITQPWRPADPADAGATGTAGTQASSDRPVVLVNGPITIDNGLGVDLDHLGHLGGSADSEHVGSEPTDTSGSEALDVFWDQNTGLSLSEGKLFSDQGLPQDAATRCAARIRSGKDGYPALQVFPGDQLCLTTSDGRIAWLRVGEGASRDDELALQVTVWDSLPG</sequence>
<dbReference type="Proteomes" id="UP001235712">
    <property type="component" value="Unassembled WGS sequence"/>
</dbReference>
<proteinExistence type="predicted"/>
<protein>
    <recommendedName>
        <fullName evidence="4">Serine/threonine protein kinase</fullName>
    </recommendedName>
</protein>
<feature type="region of interest" description="Disordered" evidence="1">
    <location>
        <begin position="60"/>
        <end position="92"/>
    </location>
</feature>
<dbReference type="EMBL" id="JAUSQZ010000001">
    <property type="protein sequence ID" value="MDP9831286.1"/>
    <property type="molecule type" value="Genomic_DNA"/>
</dbReference>
<gene>
    <name evidence="2" type="ORF">J2S57_007035</name>
</gene>
<accession>A0ABT9PFM2</accession>